<dbReference type="AlphaFoldDB" id="A0A1R4I6Y3"/>
<dbReference type="GO" id="GO:0046872">
    <property type="term" value="F:metal ion binding"/>
    <property type="evidence" value="ECO:0007669"/>
    <property type="project" value="UniProtKB-KW"/>
</dbReference>
<dbReference type="RefSeq" id="WP_087133260.1">
    <property type="nucleotide sequence ID" value="NZ_FUKP01000002.1"/>
</dbReference>
<dbReference type="InterPro" id="IPR017439">
    <property type="entry name" value="Amidohydrolase"/>
</dbReference>
<accession>A0A1R4I6Y3</accession>
<protein>
    <submittedName>
        <fullName evidence="3">N-acyl-L-amino acid amidohydrolase</fullName>
        <ecNumber evidence="3">3.5.1.14</ecNumber>
    </submittedName>
</protein>
<feature type="binding site" evidence="1">
    <location>
        <position position="103"/>
    </location>
    <ligand>
        <name>Mn(2+)</name>
        <dbReference type="ChEBI" id="CHEBI:29035"/>
        <label>2</label>
    </ligand>
</feature>
<keyword evidence="3" id="KW-0378">Hydrolase</keyword>
<feature type="domain" description="Peptidase M20 dimerisation" evidence="2">
    <location>
        <begin position="186"/>
        <end position="279"/>
    </location>
</feature>
<dbReference type="Pfam" id="PF01546">
    <property type="entry name" value="Peptidase_M20"/>
    <property type="match status" value="1"/>
</dbReference>
<dbReference type="EMBL" id="FUKP01000002">
    <property type="protein sequence ID" value="SJN15446.1"/>
    <property type="molecule type" value="Genomic_DNA"/>
</dbReference>
<dbReference type="NCBIfam" id="TIGR01891">
    <property type="entry name" value="amidohydrolases"/>
    <property type="match status" value="1"/>
</dbReference>
<dbReference type="Gene3D" id="3.40.630.10">
    <property type="entry name" value="Zn peptidases"/>
    <property type="match status" value="1"/>
</dbReference>
<dbReference type="PANTHER" id="PTHR11014">
    <property type="entry name" value="PEPTIDASE M20 FAMILY MEMBER"/>
    <property type="match status" value="1"/>
</dbReference>
<evidence type="ECO:0000313" key="3">
    <source>
        <dbReference type="EMBL" id="SJN15446.1"/>
    </source>
</evidence>
<name>A0A1R4I6Y3_9MICC</name>
<dbReference type="InterPro" id="IPR002933">
    <property type="entry name" value="Peptidase_M20"/>
</dbReference>
<sequence length="394" mass="42739">MSADIEAYQDQLVAWRRHLHQHPEASFEEHETVRYIRAELEPRLPGATFENLTPTSLVVTLDTGRPGPTLGLRADIDGLAMTEDRPDLDFASTTPGRMHGCGHDGHTATIMSALVWAHDHLDELTGTVLGIFQHAEETPPGGAKEMVETGRFADVDYFFGFHYWSTLPTGTVDIKPGPASANSDLFEVHLRGEGAHASTPEDAVDVVTAASSLIQQFLLIPSRRVAGLDPCVVSTTWMDAGRQSALNVYPPEAHIGGVVRTHDDGVRDTVEAAMRDMVRGLETANPGLRCELDYLRGYDMVWNDPARTAVVHELCEDLFPGSVITDPPMLGGEDFAAFSRTAPATYVFVGAGNAAKGFDAGHHNPRFGLDEDAFPIALRLVVEVLRNGPRLAAG</sequence>
<feature type="binding site" evidence="1">
    <location>
        <position position="162"/>
    </location>
    <ligand>
        <name>Mn(2+)</name>
        <dbReference type="ChEBI" id="CHEBI:29035"/>
        <label>2</label>
    </ligand>
</feature>
<dbReference type="InterPro" id="IPR036264">
    <property type="entry name" value="Bact_exopeptidase_dim_dom"/>
</dbReference>
<evidence type="ECO:0000256" key="1">
    <source>
        <dbReference type="PIRSR" id="PIRSR005962-1"/>
    </source>
</evidence>
<evidence type="ECO:0000313" key="4">
    <source>
        <dbReference type="Proteomes" id="UP000196230"/>
    </source>
</evidence>
<dbReference type="SUPFAM" id="SSF53187">
    <property type="entry name" value="Zn-dependent exopeptidases"/>
    <property type="match status" value="1"/>
</dbReference>
<comment type="cofactor">
    <cofactor evidence="1">
        <name>Mn(2+)</name>
        <dbReference type="ChEBI" id="CHEBI:29035"/>
    </cofactor>
    <text evidence="1">The Mn(2+) ion enhances activity.</text>
</comment>
<dbReference type="InterPro" id="IPR011650">
    <property type="entry name" value="Peptidase_M20_dimer"/>
</dbReference>
<proteinExistence type="predicted"/>
<gene>
    <name evidence="3" type="ORF">FM125_00195</name>
</gene>
<dbReference type="PANTHER" id="PTHR11014:SF63">
    <property type="entry name" value="METALLOPEPTIDASE, PUTATIVE (AFU_ORTHOLOGUE AFUA_6G09600)-RELATED"/>
    <property type="match status" value="1"/>
</dbReference>
<feature type="binding site" evidence="1">
    <location>
        <position position="101"/>
    </location>
    <ligand>
        <name>Mn(2+)</name>
        <dbReference type="ChEBI" id="CHEBI:29035"/>
        <label>2</label>
    </ligand>
</feature>
<dbReference type="PIRSF" id="PIRSF005962">
    <property type="entry name" value="Pept_M20D_amidohydro"/>
    <property type="match status" value="1"/>
</dbReference>
<keyword evidence="1" id="KW-0464">Manganese</keyword>
<feature type="binding site" evidence="1">
    <location>
        <position position="137"/>
    </location>
    <ligand>
        <name>Mn(2+)</name>
        <dbReference type="ChEBI" id="CHEBI:29035"/>
        <label>2</label>
    </ligand>
</feature>
<dbReference type="Pfam" id="PF07687">
    <property type="entry name" value="M20_dimer"/>
    <property type="match status" value="1"/>
</dbReference>
<dbReference type="Gene3D" id="3.30.70.360">
    <property type="match status" value="1"/>
</dbReference>
<dbReference type="EC" id="3.5.1.14" evidence="3"/>
<feature type="binding site" evidence="1">
    <location>
        <position position="363"/>
    </location>
    <ligand>
        <name>Mn(2+)</name>
        <dbReference type="ChEBI" id="CHEBI:29035"/>
        <label>2</label>
    </ligand>
</feature>
<organism evidence="3 4">
    <name type="scientific">Micrococcus lylae</name>
    <dbReference type="NCBI Taxonomy" id="1273"/>
    <lineage>
        <taxon>Bacteria</taxon>
        <taxon>Bacillati</taxon>
        <taxon>Actinomycetota</taxon>
        <taxon>Actinomycetes</taxon>
        <taxon>Micrococcales</taxon>
        <taxon>Micrococcaceae</taxon>
        <taxon>Micrococcus</taxon>
    </lineage>
</organism>
<dbReference type="SUPFAM" id="SSF55031">
    <property type="entry name" value="Bacterial exopeptidase dimerisation domain"/>
    <property type="match status" value="1"/>
</dbReference>
<dbReference type="GO" id="GO:0004046">
    <property type="term" value="F:aminoacylase activity"/>
    <property type="evidence" value="ECO:0007669"/>
    <property type="project" value="UniProtKB-EC"/>
</dbReference>
<reference evidence="3 4" key="1">
    <citation type="submission" date="2017-02" db="EMBL/GenBank/DDBJ databases">
        <authorList>
            <person name="Peterson S.W."/>
        </authorList>
    </citation>
    <scope>NUCLEOTIDE SEQUENCE [LARGE SCALE GENOMIC DNA]</scope>
    <source>
        <strain evidence="3 4">2B3F</strain>
    </source>
</reference>
<dbReference type="Proteomes" id="UP000196230">
    <property type="component" value="Unassembled WGS sequence"/>
</dbReference>
<evidence type="ECO:0000259" key="2">
    <source>
        <dbReference type="Pfam" id="PF07687"/>
    </source>
</evidence>
<keyword evidence="1" id="KW-0479">Metal-binding</keyword>